<accession>A0A9X2BJW2</accession>
<reference evidence="1" key="1">
    <citation type="submission" date="2022-04" db="EMBL/GenBank/DDBJ databases">
        <title>Flavobacterium pygoscelis sp. nov. isolated from Chinstrap chick (Pygoscelis antarcticus).</title>
        <authorList>
            <person name="Irgang R."/>
            <person name="Poblete-Morales M."/>
            <person name="Avendano-Herrera R."/>
        </authorList>
    </citation>
    <scope>NUCLEOTIDE SEQUENCE</scope>
    <source>
        <strain evidence="1">I-SCBP12n</strain>
    </source>
</reference>
<dbReference type="EMBL" id="JALNUB010000001">
    <property type="protein sequence ID" value="MCK8140692.1"/>
    <property type="molecule type" value="Genomic_DNA"/>
</dbReference>
<evidence type="ECO:0000313" key="2">
    <source>
        <dbReference type="Proteomes" id="UP001139260"/>
    </source>
</evidence>
<organism evidence="1 2">
    <name type="scientific">Flavobacterium pygoscelis</name>
    <dbReference type="NCBI Taxonomy" id="2893176"/>
    <lineage>
        <taxon>Bacteria</taxon>
        <taxon>Pseudomonadati</taxon>
        <taxon>Bacteroidota</taxon>
        <taxon>Flavobacteriia</taxon>
        <taxon>Flavobacteriales</taxon>
        <taxon>Flavobacteriaceae</taxon>
        <taxon>Flavobacterium</taxon>
    </lineage>
</organism>
<gene>
    <name evidence="1" type="ORF">MW871_02175</name>
</gene>
<protein>
    <submittedName>
        <fullName evidence="1">Uncharacterized protein</fullName>
    </submittedName>
</protein>
<dbReference type="InterPro" id="IPR046661">
    <property type="entry name" value="DUF6770"/>
</dbReference>
<sequence length="488" mass="57208">MKKIIFLFILITQFSFGQSYSVLKQADGDFVSFDPFYENTDLFGYVELREMNTDENLNVAFKYIVLDKNMNKICSGEIKQKKADNAKSTKVILDDINYANGLLRFDFYNVFISGSRNFKAYTTLNITTNTIVNTGIYNPEIKAISKEYKNNSRSLFNTSSLGKNGFLINERRLFASNKEPFYNKIHAVDTKNETIWEFTSSHVFKDKYILYKTLATDDNYILMEGHAYKGNNDNNHKIVHYIVLDSKTGKELLFAEVSEKYTHIFDYHFIQNGLLYMGGKYYEKNKNNNYNSLASIGLNQTVFDIKSNSLSRETYLPYEKFKDVEINKSGKVSKEGYLTFQKTSLNPDGTFFVLAESYWQKSNYRTYTQLYTFMMDKDFNPIKTVEYNVKQTKGYKYDFSQRLPDTTGRAYFFFDKTDDKDLELNILNYYYKSKKQVVQKMNISNDNSTISIFPAKTGYVGIAEYYKDQKKQGNYMEIRLEKLNYERE</sequence>
<dbReference type="RefSeq" id="WP_248427393.1">
    <property type="nucleotide sequence ID" value="NZ_JALNUB010000001.1"/>
</dbReference>
<dbReference type="Pfam" id="PF20559">
    <property type="entry name" value="DUF6770"/>
    <property type="match status" value="1"/>
</dbReference>
<dbReference type="AlphaFoldDB" id="A0A9X2BJW2"/>
<comment type="caution">
    <text evidence="1">The sequence shown here is derived from an EMBL/GenBank/DDBJ whole genome shotgun (WGS) entry which is preliminary data.</text>
</comment>
<proteinExistence type="predicted"/>
<evidence type="ECO:0000313" key="1">
    <source>
        <dbReference type="EMBL" id="MCK8140692.1"/>
    </source>
</evidence>
<name>A0A9X2BJW2_9FLAO</name>
<dbReference type="Proteomes" id="UP001139260">
    <property type="component" value="Unassembled WGS sequence"/>
</dbReference>
<keyword evidence="2" id="KW-1185">Reference proteome</keyword>